<accession>A0A418ASF8</accession>
<dbReference type="Pfam" id="PF26292">
    <property type="entry name" value="PUA_elF2D"/>
    <property type="match status" value="1"/>
</dbReference>
<dbReference type="SUPFAM" id="SSF88697">
    <property type="entry name" value="PUA domain-like"/>
    <property type="match status" value="1"/>
</dbReference>
<dbReference type="Pfam" id="PF17832">
    <property type="entry name" value="Pre-PUA"/>
    <property type="match status" value="1"/>
</dbReference>
<feature type="domain" description="Pre-PUA" evidence="4">
    <location>
        <begin position="403"/>
        <end position="493"/>
    </location>
</feature>
<keyword evidence="1" id="KW-0963">Cytoplasm</keyword>
<dbReference type="GO" id="GO:0005634">
    <property type="term" value="C:nucleus"/>
    <property type="evidence" value="ECO:0007669"/>
    <property type="project" value="TreeGrafter"/>
</dbReference>
<comment type="caution">
    <text evidence="6">The sequence shown here is derived from an EMBL/GenBank/DDBJ whole genome shotgun (WGS) entry which is preliminary data.</text>
</comment>
<dbReference type="InterPro" id="IPR050593">
    <property type="entry name" value="LovG"/>
</dbReference>
<dbReference type="Pfam" id="PF03959">
    <property type="entry name" value="FSH1"/>
    <property type="match status" value="2"/>
</dbReference>
<dbReference type="Gene3D" id="3.40.50.1820">
    <property type="entry name" value="alpha/beta hydrolase"/>
    <property type="match status" value="2"/>
</dbReference>
<feature type="domain" description="Eukaryotic translation initiation factor 2D-like PUA RNA-binding" evidence="5">
    <location>
        <begin position="505"/>
        <end position="562"/>
    </location>
</feature>
<evidence type="ECO:0000313" key="7">
    <source>
        <dbReference type="Proteomes" id="UP000285060"/>
    </source>
</evidence>
<evidence type="ECO:0000259" key="3">
    <source>
        <dbReference type="Pfam" id="PF03959"/>
    </source>
</evidence>
<feature type="domain" description="Serine hydrolase" evidence="3">
    <location>
        <begin position="2"/>
        <end position="158"/>
    </location>
</feature>
<evidence type="ECO:0000259" key="5">
    <source>
        <dbReference type="Pfam" id="PF26292"/>
    </source>
</evidence>
<dbReference type="SUPFAM" id="SSF53474">
    <property type="entry name" value="alpha/beta-Hydrolases"/>
    <property type="match status" value="2"/>
</dbReference>
<dbReference type="InterPro" id="IPR015947">
    <property type="entry name" value="PUA-like_sf"/>
</dbReference>
<dbReference type="AlphaFoldDB" id="A0A418ASF8"/>
<dbReference type="InterPro" id="IPR004521">
    <property type="entry name" value="Uncharacterised_CHP00451"/>
</dbReference>
<name>A0A418ASF8_9STRA</name>
<dbReference type="InterPro" id="IPR005645">
    <property type="entry name" value="FSH-like_dom"/>
</dbReference>
<evidence type="ECO:0000313" key="6">
    <source>
        <dbReference type="EMBL" id="RHY28203.1"/>
    </source>
</evidence>
<evidence type="ECO:0000259" key="4">
    <source>
        <dbReference type="Pfam" id="PF17832"/>
    </source>
</evidence>
<feature type="domain" description="Serine hydrolase" evidence="3">
    <location>
        <begin position="159"/>
        <end position="352"/>
    </location>
</feature>
<reference evidence="6 7" key="1">
    <citation type="submission" date="2018-08" db="EMBL/GenBank/DDBJ databases">
        <title>Aphanomyces genome sequencing and annotation.</title>
        <authorList>
            <person name="Minardi D."/>
            <person name="Oidtmann B."/>
            <person name="Van Der Giezen M."/>
            <person name="Studholme D.J."/>
        </authorList>
    </citation>
    <scope>NUCLEOTIDE SEQUENCE [LARGE SCALE GENOMIC DNA]</scope>
    <source>
        <strain evidence="6 7">NJM0002</strain>
    </source>
</reference>
<dbReference type="GO" id="GO:0003723">
    <property type="term" value="F:RNA binding"/>
    <property type="evidence" value="ECO:0007669"/>
    <property type="project" value="InterPro"/>
</dbReference>
<dbReference type="PROSITE" id="PS50890">
    <property type="entry name" value="PUA"/>
    <property type="match status" value="1"/>
</dbReference>
<protein>
    <submittedName>
        <fullName evidence="6">Uncharacterized protein</fullName>
    </submittedName>
</protein>
<dbReference type="PANTHER" id="PTHR48070:SF6">
    <property type="entry name" value="ESTERASE OVCA2"/>
    <property type="match status" value="1"/>
</dbReference>
<keyword evidence="2" id="KW-0378">Hydrolase</keyword>
<dbReference type="Gene3D" id="3.10.400.20">
    <property type="match status" value="1"/>
</dbReference>
<gene>
    <name evidence="6" type="ORF">DYB32_006148</name>
</gene>
<dbReference type="CDD" id="cd21155">
    <property type="entry name" value="PUA_MCTS-1-like"/>
    <property type="match status" value="1"/>
</dbReference>
<dbReference type="VEuPathDB" id="FungiDB:H310_06833"/>
<dbReference type="Proteomes" id="UP000285060">
    <property type="component" value="Unassembled WGS sequence"/>
</dbReference>
<dbReference type="InterPro" id="IPR041366">
    <property type="entry name" value="Pre-PUA"/>
</dbReference>
<dbReference type="VEuPathDB" id="FungiDB:H310_06832"/>
<dbReference type="CDD" id="cd11609">
    <property type="entry name" value="MCT1_N"/>
    <property type="match status" value="1"/>
</dbReference>
<dbReference type="NCBIfam" id="TIGR00451">
    <property type="entry name" value="unchar_dom_2"/>
    <property type="match status" value="1"/>
</dbReference>
<evidence type="ECO:0000256" key="1">
    <source>
        <dbReference type="ARBA" id="ARBA00022490"/>
    </source>
</evidence>
<dbReference type="GO" id="GO:0005737">
    <property type="term" value="C:cytoplasm"/>
    <property type="evidence" value="ECO:0007669"/>
    <property type="project" value="UniProtKB-SubCell"/>
</dbReference>
<dbReference type="EMBL" id="QUSY01000625">
    <property type="protein sequence ID" value="RHY28203.1"/>
    <property type="molecule type" value="Genomic_DNA"/>
</dbReference>
<keyword evidence="7" id="KW-1185">Reference proteome</keyword>
<dbReference type="GO" id="GO:0016787">
    <property type="term" value="F:hydrolase activity"/>
    <property type="evidence" value="ECO:0007669"/>
    <property type="project" value="UniProtKB-KW"/>
</dbReference>
<organism evidence="6 7">
    <name type="scientific">Aphanomyces invadans</name>
    <dbReference type="NCBI Taxonomy" id="157072"/>
    <lineage>
        <taxon>Eukaryota</taxon>
        <taxon>Sar</taxon>
        <taxon>Stramenopiles</taxon>
        <taxon>Oomycota</taxon>
        <taxon>Saprolegniomycetes</taxon>
        <taxon>Saprolegniales</taxon>
        <taxon>Verrucalvaceae</taxon>
        <taxon>Aphanomyces</taxon>
    </lineage>
</organism>
<dbReference type="InterPro" id="IPR029058">
    <property type="entry name" value="AB_hydrolase_fold"/>
</dbReference>
<proteinExistence type="predicted"/>
<evidence type="ECO:0000256" key="2">
    <source>
        <dbReference type="ARBA" id="ARBA00022801"/>
    </source>
</evidence>
<sequence>MAGFRHAFGNSADFVAINAPFPASGRPQQSIIDFFGEEGPYFEWWEAFERTKISYPGWKKSLPFLQNVVATQGPFDVVVGFSQGASAATLLAAHYQVQNQGIPFKAIVLACGVCPRDGMPPELLREPGTTNYGLTIPSIHIMGEKDDIYDLSQELVETHGGRSNSIVVSLQVSGFVQAFGPAVEFVELDGPFPASGPPEEDILNLFGEDDSYFEWWDANSHTDKVYPGWERSVEYLQREIATQGPFDVIIGFSQGAMMATLATAHYMEKHSVPYKAIVLVCGMWPQDGMPDMYSAASPGKPQLAFPSFHIMGEKDFMYEESKAQVDYFSEATRHVYSHSQGHRFPPLPQYKDMYKEIAQKIRSVCARPLDHCFPDTTLLSSTWTEHQTNGFPFAAATMFKRFSVDEHVSNISKVKTSVQRKICQRICEQYPLLDENDGELMEMLLPKKSPLLVAKCSGTEHLQLVCAEDGTPLFFNMRDGPFLPTLKLLHKLPSMMKVIRADKGAIPYVLSGANIMAPGLTSKGGDLPEEIEAGEPVAIMAEGKELAMAVGIMQMSTANMYEHCF</sequence>
<dbReference type="PANTHER" id="PTHR48070">
    <property type="entry name" value="ESTERASE OVCA2"/>
    <property type="match status" value="1"/>
</dbReference>
<dbReference type="InterPro" id="IPR048248">
    <property type="entry name" value="PUA_eIF2d-like"/>
</dbReference>